<dbReference type="SUPFAM" id="SSF51316">
    <property type="entry name" value="Mss4-like"/>
    <property type="match status" value="1"/>
</dbReference>
<evidence type="ECO:0000256" key="3">
    <source>
        <dbReference type="ARBA" id="ARBA00022833"/>
    </source>
</evidence>
<evidence type="ECO:0000256" key="1">
    <source>
        <dbReference type="ARBA" id="ARBA00005495"/>
    </source>
</evidence>
<sequence>MRGKCLCGEVAFECDAAPVVTVACHCTHCQKTSGSAFSVNAIVPGAAFRLTGAYAVFADQGESGGSVERCFCPKCGSPLASRLGNGMVAVKVGALESQEDVTPALQVWTRSARSWSKALLAAPGFETNPPSA</sequence>
<keyword evidence="3" id="KW-0862">Zinc</keyword>
<evidence type="ECO:0000256" key="4">
    <source>
        <dbReference type="ARBA" id="ARBA00023239"/>
    </source>
</evidence>
<dbReference type="Pfam" id="PF04828">
    <property type="entry name" value="GFA"/>
    <property type="match status" value="1"/>
</dbReference>
<evidence type="ECO:0000313" key="6">
    <source>
        <dbReference type="EMBL" id="AWM77729.1"/>
    </source>
</evidence>
<dbReference type="InterPro" id="IPR006913">
    <property type="entry name" value="CENP-V/GFA"/>
</dbReference>
<gene>
    <name evidence="6" type="ORF">HYN04_08100</name>
</gene>
<feature type="domain" description="CENP-V/GFA" evidence="5">
    <location>
        <begin position="1"/>
        <end position="116"/>
    </location>
</feature>
<dbReference type="OrthoDB" id="7186766at2"/>
<name>A0A2Z3HY28_9CAUL</name>
<dbReference type="Proteomes" id="UP000247763">
    <property type="component" value="Chromosome"/>
</dbReference>
<dbReference type="RefSeq" id="WP_110450296.1">
    <property type="nucleotide sequence ID" value="NZ_CP029479.1"/>
</dbReference>
<dbReference type="KEGG" id="phb:HYN04_08100"/>
<keyword evidence="7" id="KW-1185">Reference proteome</keyword>
<keyword evidence="2" id="KW-0479">Metal-binding</keyword>
<dbReference type="PANTHER" id="PTHR33337">
    <property type="entry name" value="GFA DOMAIN-CONTAINING PROTEIN"/>
    <property type="match status" value="1"/>
</dbReference>
<dbReference type="PANTHER" id="PTHR33337:SF40">
    <property type="entry name" value="CENP-V_GFA DOMAIN-CONTAINING PROTEIN-RELATED"/>
    <property type="match status" value="1"/>
</dbReference>
<protein>
    <submittedName>
        <fullName evidence="6">Aldehyde-activating protein</fullName>
    </submittedName>
</protein>
<evidence type="ECO:0000259" key="5">
    <source>
        <dbReference type="PROSITE" id="PS51891"/>
    </source>
</evidence>
<reference evidence="7" key="1">
    <citation type="submission" date="2018-05" db="EMBL/GenBank/DDBJ databases">
        <title>Genome sequencing of Phenylobacterium sp. HYN0004.</title>
        <authorList>
            <person name="Yi H."/>
            <person name="Baek C."/>
        </authorList>
    </citation>
    <scope>NUCLEOTIDE SEQUENCE [LARGE SCALE GENOMIC DNA]</scope>
    <source>
        <strain evidence="7">HYN0004</strain>
    </source>
</reference>
<accession>A0A2Z3HY28</accession>
<dbReference type="GO" id="GO:0046872">
    <property type="term" value="F:metal ion binding"/>
    <property type="evidence" value="ECO:0007669"/>
    <property type="project" value="UniProtKB-KW"/>
</dbReference>
<proteinExistence type="inferred from homology"/>
<evidence type="ECO:0000313" key="7">
    <source>
        <dbReference type="Proteomes" id="UP000247763"/>
    </source>
</evidence>
<evidence type="ECO:0000256" key="2">
    <source>
        <dbReference type="ARBA" id="ARBA00022723"/>
    </source>
</evidence>
<keyword evidence="4" id="KW-0456">Lyase</keyword>
<organism evidence="6 7">
    <name type="scientific">Phenylobacterium parvum</name>
    <dbReference type="NCBI Taxonomy" id="2201350"/>
    <lineage>
        <taxon>Bacteria</taxon>
        <taxon>Pseudomonadati</taxon>
        <taxon>Pseudomonadota</taxon>
        <taxon>Alphaproteobacteria</taxon>
        <taxon>Caulobacterales</taxon>
        <taxon>Caulobacteraceae</taxon>
        <taxon>Phenylobacterium</taxon>
    </lineage>
</organism>
<dbReference type="GO" id="GO:0016846">
    <property type="term" value="F:carbon-sulfur lyase activity"/>
    <property type="evidence" value="ECO:0007669"/>
    <property type="project" value="InterPro"/>
</dbReference>
<dbReference type="Gene3D" id="3.90.1590.10">
    <property type="entry name" value="glutathione-dependent formaldehyde- activating enzyme (gfa)"/>
    <property type="match status" value="1"/>
</dbReference>
<dbReference type="InterPro" id="IPR011057">
    <property type="entry name" value="Mss4-like_sf"/>
</dbReference>
<comment type="similarity">
    <text evidence="1">Belongs to the Gfa family.</text>
</comment>
<dbReference type="EMBL" id="CP029479">
    <property type="protein sequence ID" value="AWM77729.1"/>
    <property type="molecule type" value="Genomic_DNA"/>
</dbReference>
<dbReference type="PROSITE" id="PS51891">
    <property type="entry name" value="CENP_V_GFA"/>
    <property type="match status" value="1"/>
</dbReference>
<dbReference type="AlphaFoldDB" id="A0A2Z3HY28"/>